<dbReference type="EMBL" id="QGKX02000996">
    <property type="protein sequence ID" value="KAF3557163.1"/>
    <property type="molecule type" value="Genomic_DNA"/>
</dbReference>
<reference evidence="1" key="1">
    <citation type="submission" date="2019-12" db="EMBL/GenBank/DDBJ databases">
        <title>Genome sequencing and annotation of Brassica cretica.</title>
        <authorList>
            <person name="Studholme D.J."/>
            <person name="Sarris P."/>
        </authorList>
    </citation>
    <scope>NUCLEOTIDE SEQUENCE</scope>
    <source>
        <strain evidence="1">PFS-109/04</strain>
        <tissue evidence="1">Leaf</tissue>
    </source>
</reference>
<sequence>MFSEFELPLGFEDCRTRIRIPDSYSSDASWKGRVLRRELSPSYRVANGSCSCPGCKLRMDGAEAEFV</sequence>
<organism evidence="1 2">
    <name type="scientific">Brassica cretica</name>
    <name type="common">Mustard</name>
    <dbReference type="NCBI Taxonomy" id="69181"/>
    <lineage>
        <taxon>Eukaryota</taxon>
        <taxon>Viridiplantae</taxon>
        <taxon>Streptophyta</taxon>
        <taxon>Embryophyta</taxon>
        <taxon>Tracheophyta</taxon>
        <taxon>Spermatophyta</taxon>
        <taxon>Magnoliopsida</taxon>
        <taxon>eudicotyledons</taxon>
        <taxon>Gunneridae</taxon>
        <taxon>Pentapetalae</taxon>
        <taxon>rosids</taxon>
        <taxon>malvids</taxon>
        <taxon>Brassicales</taxon>
        <taxon>Brassicaceae</taxon>
        <taxon>Brassiceae</taxon>
        <taxon>Brassica</taxon>
    </lineage>
</organism>
<evidence type="ECO:0000313" key="1">
    <source>
        <dbReference type="EMBL" id="KAF3557163.1"/>
    </source>
</evidence>
<comment type="caution">
    <text evidence="1">The sequence shown here is derived from an EMBL/GenBank/DDBJ whole genome shotgun (WGS) entry which is preliminary data.</text>
</comment>
<accession>A0A8S9QXK4</accession>
<protein>
    <submittedName>
        <fullName evidence="1">Uncharacterized protein</fullName>
    </submittedName>
</protein>
<proteinExistence type="predicted"/>
<gene>
    <name evidence="1" type="ORF">F2Q69_00015482</name>
</gene>
<evidence type="ECO:0000313" key="2">
    <source>
        <dbReference type="Proteomes" id="UP000712600"/>
    </source>
</evidence>
<dbReference type="Proteomes" id="UP000712600">
    <property type="component" value="Unassembled WGS sequence"/>
</dbReference>
<name>A0A8S9QXK4_BRACR</name>
<dbReference type="AlphaFoldDB" id="A0A8S9QXK4"/>